<dbReference type="InterPro" id="IPR005814">
    <property type="entry name" value="Aminotrans_3"/>
</dbReference>
<evidence type="ECO:0008006" key="4">
    <source>
        <dbReference type="Google" id="ProtNLM"/>
    </source>
</evidence>
<dbReference type="Proteomes" id="UP001501842">
    <property type="component" value="Unassembled WGS sequence"/>
</dbReference>
<proteinExistence type="inferred from homology"/>
<gene>
    <name evidence="2" type="ORF">GCM10010439_68800</name>
</gene>
<dbReference type="PANTHER" id="PTHR45688">
    <property type="match status" value="1"/>
</dbReference>
<evidence type="ECO:0000256" key="1">
    <source>
        <dbReference type="ARBA" id="ARBA00008954"/>
    </source>
</evidence>
<dbReference type="Gene3D" id="3.90.1150.10">
    <property type="entry name" value="Aspartate Aminotransferase, domain 1"/>
    <property type="match status" value="1"/>
</dbReference>
<protein>
    <recommendedName>
        <fullName evidence="4">Aminotransferase class III</fullName>
    </recommendedName>
</protein>
<name>A0ABP6H814_9ACTN</name>
<comment type="caution">
    <text evidence="2">The sequence shown here is derived from an EMBL/GenBank/DDBJ whole genome shotgun (WGS) entry which is preliminary data.</text>
</comment>
<dbReference type="InterPro" id="IPR015424">
    <property type="entry name" value="PyrdxlP-dep_Trfase"/>
</dbReference>
<comment type="similarity">
    <text evidence="1">Belongs to the class-III pyridoxal-phosphate-dependent aminotransferase family.</text>
</comment>
<dbReference type="SUPFAM" id="SSF53383">
    <property type="entry name" value="PLP-dependent transferases"/>
    <property type="match status" value="1"/>
</dbReference>
<dbReference type="InterPro" id="IPR015422">
    <property type="entry name" value="PyrdxlP-dep_Trfase_small"/>
</dbReference>
<dbReference type="EMBL" id="BAAATZ010000035">
    <property type="protein sequence ID" value="GAA2737691.1"/>
    <property type="molecule type" value="Genomic_DNA"/>
</dbReference>
<keyword evidence="3" id="KW-1185">Reference proteome</keyword>
<reference evidence="3" key="1">
    <citation type="journal article" date="2019" name="Int. J. Syst. Evol. Microbiol.">
        <title>The Global Catalogue of Microorganisms (GCM) 10K type strain sequencing project: providing services to taxonomists for standard genome sequencing and annotation.</title>
        <authorList>
            <consortium name="The Broad Institute Genomics Platform"/>
            <consortium name="The Broad Institute Genome Sequencing Center for Infectious Disease"/>
            <person name="Wu L."/>
            <person name="Ma J."/>
        </authorList>
    </citation>
    <scope>NUCLEOTIDE SEQUENCE [LARGE SCALE GENOMIC DNA]</scope>
    <source>
        <strain evidence="3">JCM 8201</strain>
    </source>
</reference>
<dbReference type="Pfam" id="PF00202">
    <property type="entry name" value="Aminotran_3"/>
    <property type="match status" value="1"/>
</dbReference>
<dbReference type="PANTHER" id="PTHR45688:SF13">
    <property type="entry name" value="ALANINE--GLYOXYLATE AMINOTRANSFERASE 2-LIKE"/>
    <property type="match status" value="1"/>
</dbReference>
<sequence length="123" mass="13204">MGRTVVSVILRDRLDLRAAELGARLRAGLLSLQERHECIGDVRGRGLMQGIELVLDRETKNPADGLGREVTSACLELGLHMNIVQLPGMGGVFRIAPPLTVAPEEIDLGLEILDKALTRATGG</sequence>
<accession>A0ABP6H814</accession>
<evidence type="ECO:0000313" key="3">
    <source>
        <dbReference type="Proteomes" id="UP001501842"/>
    </source>
</evidence>
<evidence type="ECO:0000313" key="2">
    <source>
        <dbReference type="EMBL" id="GAA2737691.1"/>
    </source>
</evidence>
<organism evidence="2 3">
    <name type="scientific">Actinocorallia aurantiaca</name>
    <dbReference type="NCBI Taxonomy" id="46204"/>
    <lineage>
        <taxon>Bacteria</taxon>
        <taxon>Bacillati</taxon>
        <taxon>Actinomycetota</taxon>
        <taxon>Actinomycetes</taxon>
        <taxon>Streptosporangiales</taxon>
        <taxon>Thermomonosporaceae</taxon>
        <taxon>Actinocorallia</taxon>
    </lineage>
</organism>